<dbReference type="EMBL" id="JAANXD010000076">
    <property type="protein sequence ID" value="MBS1258881.1"/>
    <property type="molecule type" value="Genomic_DNA"/>
</dbReference>
<evidence type="ECO:0000313" key="2">
    <source>
        <dbReference type="Proteomes" id="UP000722750"/>
    </source>
</evidence>
<organism evidence="1 2">
    <name type="scientific">Candidatus Scalindua arabica</name>
    <dbReference type="NCBI Taxonomy" id="1127984"/>
    <lineage>
        <taxon>Bacteria</taxon>
        <taxon>Pseudomonadati</taxon>
        <taxon>Planctomycetota</taxon>
        <taxon>Candidatus Brocadiia</taxon>
        <taxon>Candidatus Brocadiales</taxon>
        <taxon>Candidatus Scalinduaceae</taxon>
        <taxon>Candidatus Scalindua</taxon>
    </lineage>
</organism>
<comment type="caution">
    <text evidence="1">The sequence shown here is derived from an EMBL/GenBank/DDBJ whole genome shotgun (WGS) entry which is preliminary data.</text>
</comment>
<name>A0A941W5L1_9BACT</name>
<evidence type="ECO:0000313" key="1">
    <source>
        <dbReference type="EMBL" id="MBS1258881.1"/>
    </source>
</evidence>
<dbReference type="AlphaFoldDB" id="A0A941W5L1"/>
<dbReference type="Proteomes" id="UP000722750">
    <property type="component" value="Unassembled WGS sequence"/>
</dbReference>
<accession>A0A941W5L1</accession>
<sequence length="68" mass="7976">MGLRYPPYAFTEQGVAMLSKSRPCQYPDHEDIYTKLREMTLTHKALQKKVESMEGKKRGFRQVKLCIL</sequence>
<gene>
    <name evidence="1" type="ORF">MAG551_01945</name>
</gene>
<protein>
    <submittedName>
        <fullName evidence="1">Uncharacterized protein</fullName>
    </submittedName>
</protein>
<reference evidence="1" key="1">
    <citation type="journal article" date="2021" name="ISME J.">
        <title>Fine-scale metabolic discontinuity in a stratified prokaryote microbiome of a Red Sea deep halocline.</title>
        <authorList>
            <person name="Michoud G."/>
            <person name="Ngugi D.K."/>
            <person name="Barozzi A."/>
            <person name="Merlino G."/>
            <person name="Calleja M.L."/>
            <person name="Delgado-Huertas A."/>
            <person name="Moran X.A.G."/>
            <person name="Daffonchio D."/>
        </authorList>
    </citation>
    <scope>NUCLEOTIDE SEQUENCE</scope>
    <source>
        <strain evidence="1">SuakinDeep_MAG55_1</strain>
    </source>
</reference>
<proteinExistence type="predicted"/>